<reference evidence="2" key="3">
    <citation type="submission" date="2014-01" db="EMBL/GenBank/DDBJ databases">
        <title>Evolution of pathogenesis and genome organization in the Tremellales.</title>
        <authorList>
            <person name="Cuomo C."/>
            <person name="Litvintseva A."/>
            <person name="Heitman J."/>
            <person name="Chen Y."/>
            <person name="Sun S."/>
            <person name="Springer D."/>
            <person name="Dromer F."/>
            <person name="Young S."/>
            <person name="Zeng Q."/>
            <person name="Chapman S."/>
            <person name="Gujja S."/>
            <person name="Saif S."/>
            <person name="Birren B."/>
        </authorList>
    </citation>
    <scope>NUCLEOTIDE SEQUENCE</scope>
    <source>
        <strain evidence="2">CBS 10118</strain>
    </source>
</reference>
<dbReference type="OrthoDB" id="433924at2759"/>
<feature type="compositionally biased region" description="Polar residues" evidence="1">
    <location>
        <begin position="489"/>
        <end position="505"/>
    </location>
</feature>
<reference evidence="2" key="1">
    <citation type="submission" date="2013-07" db="EMBL/GenBank/DDBJ databases">
        <title>The Genome Sequence of Cryptococcus bestiolae CBS10118.</title>
        <authorList>
            <consortium name="The Broad Institute Genome Sequencing Platform"/>
            <person name="Cuomo C."/>
            <person name="Litvintseva A."/>
            <person name="Chen Y."/>
            <person name="Heitman J."/>
            <person name="Sun S."/>
            <person name="Springer D."/>
            <person name="Dromer F."/>
            <person name="Young S.K."/>
            <person name="Zeng Q."/>
            <person name="Gargeya S."/>
            <person name="Fitzgerald M."/>
            <person name="Abouelleil A."/>
            <person name="Alvarado L."/>
            <person name="Berlin A.M."/>
            <person name="Chapman S.B."/>
            <person name="Dewar J."/>
            <person name="Goldberg J."/>
            <person name="Griggs A."/>
            <person name="Gujja S."/>
            <person name="Hansen M."/>
            <person name="Howarth C."/>
            <person name="Imamovic A."/>
            <person name="Larimer J."/>
            <person name="McCowan C."/>
            <person name="Murphy C."/>
            <person name="Pearson M."/>
            <person name="Priest M."/>
            <person name="Roberts A."/>
            <person name="Saif S."/>
            <person name="Shea T."/>
            <person name="Sykes S."/>
            <person name="Wortman J."/>
            <person name="Nusbaum C."/>
            <person name="Birren B."/>
        </authorList>
    </citation>
    <scope>NUCLEOTIDE SEQUENCE [LARGE SCALE GENOMIC DNA]</scope>
    <source>
        <strain evidence="2">CBS 10118</strain>
    </source>
</reference>
<dbReference type="STRING" id="1296100.A0A1B9GCB1"/>
<feature type="compositionally biased region" description="Basic and acidic residues" evidence="1">
    <location>
        <begin position="1"/>
        <end position="23"/>
    </location>
</feature>
<sequence>MSVAEELARVRFEPRRDQDDRSDTSSIAGSEDESVPSSDDGAGDYEVDAIKWAKYRNSKRDRQDGWVGWHYGVIWNGYLKTGSETEEPLHSFTVEQGQPNLVREFWRSLNIPVGRGRREPAGKIGDCYETPSEQLRQWFNINRTQRDGVRYKRSYETYKRRRAKELRREMLEKEFREIPHDLYTKKADSDYYLFKKLLKERRRRARDRAANPQLQPSSARNSRSTTPASSRAVASGPAIPAPVTMPQPSTSSNAVVSLGSPASEFGSEFNSDREGVEEELEAASSDDEAQEPRPSSSKRKAPPVSSEASTSASASTSTSQLNRDAKRARNEERTARLANAGKISKRVVSPPPTSSGVTFGALQEGIFDENPATSAVAPASAPIPVPAPVFRPAPTAPSAPPASTSRISQAAATTGAVNNVARTPSTTSVPSQQPVNAVKAILSRIEAQQAASAKVAPGQLAQAGSASSADIQDYRTSPTAGHNAEPVTPHTSLPQSSTVDDTSIKPTILPPKPNTSSAGPVPGFNPAPVAGSSAKGRLPLLDKPKYVQPKKIQMIDDVVDRRAARRPGNANVDDGNGRHRPPPVSTLPQRPTSAFVPRQNQSNQALNGAGGSSPNTIQSPTIPTGPAVSVQLPADPRRRAAAQATQVSHSYTAAQNSLPTPATTPIQTVKDSVPVNFSLNAIDGDGGLVTFSPQLILRSPGTFINVMKFCMTHPHWAAYLTPAAMEFINIGWSNRQLCPDATQAYSVLVQFLPLDDQLRDLAGAGITSGGGLCISCCPPNPYQADDCVKWKTWLHDVCATTDYQELVTLCEKYNQKLGPTFPMVIKESNLARMEELQINDLKNLRARHVTDHTRFVYVTPERKISATEGIEYISVDDFINNLASGN</sequence>
<reference evidence="3" key="2">
    <citation type="submission" date="2013-07" db="EMBL/GenBank/DDBJ databases">
        <authorList>
            <consortium name="The Broad Institute Genome Sequencing Platform"/>
            <person name="Cuomo C."/>
            <person name="Litvintseva A."/>
            <person name="Chen Y."/>
            <person name="Heitman J."/>
            <person name="Sun S."/>
            <person name="Springer D."/>
            <person name="Dromer F."/>
            <person name="Young S.K."/>
            <person name="Zeng Q."/>
            <person name="Gargeya S."/>
            <person name="Fitzgerald M."/>
            <person name="Abouelleil A."/>
            <person name="Alvarado L."/>
            <person name="Berlin A.M."/>
            <person name="Chapman S.B."/>
            <person name="Dewar J."/>
            <person name="Goldberg J."/>
            <person name="Griggs A."/>
            <person name="Gujja S."/>
            <person name="Hansen M."/>
            <person name="Howarth C."/>
            <person name="Imamovic A."/>
            <person name="Larimer J."/>
            <person name="McCowan C."/>
            <person name="Murphy C."/>
            <person name="Pearson M."/>
            <person name="Priest M."/>
            <person name="Roberts A."/>
            <person name="Saif S."/>
            <person name="Shea T."/>
            <person name="Sykes S."/>
            <person name="Wortman J."/>
            <person name="Nusbaum C."/>
            <person name="Birren B."/>
        </authorList>
    </citation>
    <scope>NUCLEOTIDE SEQUENCE</scope>
    <source>
        <strain evidence="3">CBS 10118</strain>
    </source>
</reference>
<protein>
    <submittedName>
        <fullName evidence="2">Uncharacterized protein</fullName>
    </submittedName>
</protein>
<evidence type="ECO:0000313" key="2">
    <source>
        <dbReference type="EMBL" id="OCF28664.1"/>
    </source>
</evidence>
<dbReference type="KEGG" id="kbi:30204552"/>
<evidence type="ECO:0000313" key="4">
    <source>
        <dbReference type="Proteomes" id="UP000092730"/>
    </source>
</evidence>
<feature type="region of interest" description="Disordered" evidence="1">
    <location>
        <begin position="464"/>
        <end position="545"/>
    </location>
</feature>
<organism evidence="2">
    <name type="scientific">Kwoniella bestiolae CBS 10118</name>
    <dbReference type="NCBI Taxonomy" id="1296100"/>
    <lineage>
        <taxon>Eukaryota</taxon>
        <taxon>Fungi</taxon>
        <taxon>Dikarya</taxon>
        <taxon>Basidiomycota</taxon>
        <taxon>Agaricomycotina</taxon>
        <taxon>Tremellomycetes</taxon>
        <taxon>Tremellales</taxon>
        <taxon>Cryptococcaceae</taxon>
        <taxon>Kwoniella</taxon>
    </lineage>
</organism>
<feature type="region of interest" description="Disordered" evidence="1">
    <location>
        <begin position="557"/>
        <end position="663"/>
    </location>
</feature>
<reference evidence="3" key="4">
    <citation type="submission" date="2024-02" db="EMBL/GenBank/DDBJ databases">
        <title>Comparative genomics of Cryptococcus and Kwoniella reveals pathogenesis evolution and contrasting modes of karyotype evolution via chromosome fusion or intercentromeric recombination.</title>
        <authorList>
            <person name="Coelho M.A."/>
            <person name="David-Palma M."/>
            <person name="Shea T."/>
            <person name="Bowers K."/>
            <person name="McGinley-Smith S."/>
            <person name="Mohammad A.W."/>
            <person name="Gnirke A."/>
            <person name="Yurkov A.M."/>
            <person name="Nowrousian M."/>
            <person name="Sun S."/>
            <person name="Cuomo C.A."/>
            <person name="Heitman J."/>
        </authorList>
    </citation>
    <scope>NUCLEOTIDE SEQUENCE</scope>
    <source>
        <strain evidence="3">CBS 10118</strain>
    </source>
</reference>
<dbReference type="AlphaFoldDB" id="A0A1B9GCB1"/>
<proteinExistence type="predicted"/>
<evidence type="ECO:0000313" key="3">
    <source>
        <dbReference type="EMBL" id="WVW79501.1"/>
    </source>
</evidence>
<dbReference type="EMBL" id="CP144541">
    <property type="protein sequence ID" value="WVW79501.1"/>
    <property type="molecule type" value="Genomic_DNA"/>
</dbReference>
<feature type="compositionally biased region" description="Polar residues" evidence="1">
    <location>
        <begin position="246"/>
        <end position="255"/>
    </location>
</feature>
<feature type="region of interest" description="Disordered" evidence="1">
    <location>
        <begin position="392"/>
        <end position="414"/>
    </location>
</feature>
<name>A0A1B9GCB1_9TREE</name>
<dbReference type="Proteomes" id="UP000092730">
    <property type="component" value="Chromosome 1"/>
</dbReference>
<feature type="compositionally biased region" description="Low complexity" evidence="1">
    <location>
        <begin position="401"/>
        <end position="414"/>
    </location>
</feature>
<dbReference type="GeneID" id="30204552"/>
<evidence type="ECO:0000256" key="1">
    <source>
        <dbReference type="SAM" id="MobiDB-lite"/>
    </source>
</evidence>
<feature type="compositionally biased region" description="Low complexity" evidence="1">
    <location>
        <begin position="302"/>
        <end position="319"/>
    </location>
</feature>
<feature type="compositionally biased region" description="Basic and acidic residues" evidence="1">
    <location>
        <begin position="323"/>
        <end position="335"/>
    </location>
</feature>
<gene>
    <name evidence="2" type="ORF">I302_00153</name>
    <name evidence="3" type="ORF">I302_101470</name>
</gene>
<dbReference type="EMBL" id="KI894018">
    <property type="protein sequence ID" value="OCF28664.1"/>
    <property type="molecule type" value="Genomic_DNA"/>
</dbReference>
<dbReference type="RefSeq" id="XP_019049734.1">
    <property type="nucleotide sequence ID" value="XM_019186856.1"/>
</dbReference>
<accession>A0A1B9GCB1</accession>
<feature type="region of interest" description="Disordered" evidence="1">
    <location>
        <begin position="1"/>
        <end position="44"/>
    </location>
</feature>
<dbReference type="VEuPathDB" id="FungiDB:I302_00153"/>
<feature type="region of interest" description="Disordered" evidence="1">
    <location>
        <begin position="203"/>
        <end position="356"/>
    </location>
</feature>
<feature type="compositionally biased region" description="Polar residues" evidence="1">
    <location>
        <begin position="212"/>
        <end position="229"/>
    </location>
</feature>
<feature type="compositionally biased region" description="Polar residues" evidence="1">
    <location>
        <begin position="586"/>
        <end position="622"/>
    </location>
</feature>
<feature type="compositionally biased region" description="Acidic residues" evidence="1">
    <location>
        <begin position="275"/>
        <end position="289"/>
    </location>
</feature>
<keyword evidence="4" id="KW-1185">Reference proteome</keyword>
<feature type="compositionally biased region" description="Polar residues" evidence="1">
    <location>
        <begin position="643"/>
        <end position="663"/>
    </location>
</feature>